<dbReference type="EMBL" id="JBHRXX010000001">
    <property type="protein sequence ID" value="MFC3682417.1"/>
    <property type="molecule type" value="Genomic_DNA"/>
</dbReference>
<keyword evidence="3 5" id="KW-0238">DNA-binding</keyword>
<accession>A0ABV7W042</accession>
<sequence length="212" mass="23071">MTTAVSSPTPRSSPKRSFREQMHLAREDAIVSVVNRLLAEKGFEAMTVDEVAAEVGIAKASLYKHFPSKEDLAAAAMVKVMNRARAFLDTLDPKAPPLDLLRQVARWTMEVQLAGEMPSLPSENSSLRASLTTNKAYVDGLMDVSDRLGAWIEAAQQQGSVNPALPPIAVLYTLYARACDPVLGFLKGSGLYSDGQIIDMVLSTCFDGLRQR</sequence>
<reference evidence="9" key="1">
    <citation type="journal article" date="2019" name="Int. J. Syst. Evol. Microbiol.">
        <title>The Global Catalogue of Microorganisms (GCM) 10K type strain sequencing project: providing services to taxonomists for standard genome sequencing and annotation.</title>
        <authorList>
            <consortium name="The Broad Institute Genomics Platform"/>
            <consortium name="The Broad Institute Genome Sequencing Center for Infectious Disease"/>
            <person name="Wu L."/>
            <person name="Ma J."/>
        </authorList>
    </citation>
    <scope>NUCLEOTIDE SEQUENCE [LARGE SCALE GENOMIC DNA]</scope>
    <source>
        <strain evidence="9">KCTC 42501</strain>
    </source>
</reference>
<evidence type="ECO:0000256" key="4">
    <source>
        <dbReference type="ARBA" id="ARBA00023163"/>
    </source>
</evidence>
<dbReference type="PROSITE" id="PS50977">
    <property type="entry name" value="HTH_TETR_2"/>
    <property type="match status" value="1"/>
</dbReference>
<feature type="domain" description="HTH tetR-type" evidence="7">
    <location>
        <begin position="24"/>
        <end position="84"/>
    </location>
</feature>
<keyword evidence="4" id="KW-0804">Transcription</keyword>
<dbReference type="InterPro" id="IPR050109">
    <property type="entry name" value="HTH-type_TetR-like_transc_reg"/>
</dbReference>
<keyword evidence="2" id="KW-0805">Transcription regulation</keyword>
<evidence type="ECO:0000256" key="3">
    <source>
        <dbReference type="ARBA" id="ARBA00023125"/>
    </source>
</evidence>
<dbReference type="Gene3D" id="1.10.357.10">
    <property type="entry name" value="Tetracycline Repressor, domain 2"/>
    <property type="match status" value="1"/>
</dbReference>
<feature type="region of interest" description="Disordered" evidence="6">
    <location>
        <begin position="1"/>
        <end position="20"/>
    </location>
</feature>
<dbReference type="Pfam" id="PF00440">
    <property type="entry name" value="TetR_N"/>
    <property type="match status" value="1"/>
</dbReference>
<dbReference type="InterPro" id="IPR001647">
    <property type="entry name" value="HTH_TetR"/>
</dbReference>
<keyword evidence="9" id="KW-1185">Reference proteome</keyword>
<name>A0ABV7W042_9BURK</name>
<dbReference type="PROSITE" id="PS01081">
    <property type="entry name" value="HTH_TETR_1"/>
    <property type="match status" value="1"/>
</dbReference>
<dbReference type="PRINTS" id="PR00455">
    <property type="entry name" value="HTHTETR"/>
</dbReference>
<evidence type="ECO:0000259" key="7">
    <source>
        <dbReference type="PROSITE" id="PS50977"/>
    </source>
</evidence>
<feature type="compositionally biased region" description="Low complexity" evidence="6">
    <location>
        <begin position="1"/>
        <end position="12"/>
    </location>
</feature>
<evidence type="ECO:0000313" key="9">
    <source>
        <dbReference type="Proteomes" id="UP001595729"/>
    </source>
</evidence>
<evidence type="ECO:0000256" key="6">
    <source>
        <dbReference type="SAM" id="MobiDB-lite"/>
    </source>
</evidence>
<organism evidence="8 9">
    <name type="scientific">Hydrogenophaga luteola</name>
    <dbReference type="NCBI Taxonomy" id="1591122"/>
    <lineage>
        <taxon>Bacteria</taxon>
        <taxon>Pseudomonadati</taxon>
        <taxon>Pseudomonadota</taxon>
        <taxon>Betaproteobacteria</taxon>
        <taxon>Burkholderiales</taxon>
        <taxon>Comamonadaceae</taxon>
        <taxon>Hydrogenophaga</taxon>
    </lineage>
</organism>
<dbReference type="Gene3D" id="1.10.10.60">
    <property type="entry name" value="Homeodomain-like"/>
    <property type="match status" value="1"/>
</dbReference>
<dbReference type="PANTHER" id="PTHR30055">
    <property type="entry name" value="HTH-TYPE TRANSCRIPTIONAL REGULATOR RUTR"/>
    <property type="match status" value="1"/>
</dbReference>
<gene>
    <name evidence="8" type="ORF">ACFOPI_02360</name>
</gene>
<dbReference type="InterPro" id="IPR023772">
    <property type="entry name" value="DNA-bd_HTH_TetR-type_CS"/>
</dbReference>
<evidence type="ECO:0000313" key="8">
    <source>
        <dbReference type="EMBL" id="MFC3682417.1"/>
    </source>
</evidence>
<evidence type="ECO:0000256" key="5">
    <source>
        <dbReference type="PROSITE-ProRule" id="PRU00335"/>
    </source>
</evidence>
<dbReference type="PANTHER" id="PTHR30055:SF234">
    <property type="entry name" value="HTH-TYPE TRANSCRIPTIONAL REGULATOR BETI"/>
    <property type="match status" value="1"/>
</dbReference>
<dbReference type="InterPro" id="IPR009057">
    <property type="entry name" value="Homeodomain-like_sf"/>
</dbReference>
<dbReference type="SUPFAM" id="SSF46689">
    <property type="entry name" value="Homeodomain-like"/>
    <property type="match status" value="1"/>
</dbReference>
<keyword evidence="1" id="KW-0678">Repressor</keyword>
<comment type="caution">
    <text evidence="8">The sequence shown here is derived from an EMBL/GenBank/DDBJ whole genome shotgun (WGS) entry which is preliminary data.</text>
</comment>
<feature type="DNA-binding region" description="H-T-H motif" evidence="5">
    <location>
        <begin position="47"/>
        <end position="66"/>
    </location>
</feature>
<dbReference type="Proteomes" id="UP001595729">
    <property type="component" value="Unassembled WGS sequence"/>
</dbReference>
<dbReference type="RefSeq" id="WP_382170346.1">
    <property type="nucleotide sequence ID" value="NZ_JBHRXX010000001.1"/>
</dbReference>
<protein>
    <submittedName>
        <fullName evidence="8">TetR/AcrR family transcriptional regulator</fullName>
    </submittedName>
</protein>
<proteinExistence type="predicted"/>
<evidence type="ECO:0000256" key="1">
    <source>
        <dbReference type="ARBA" id="ARBA00022491"/>
    </source>
</evidence>
<evidence type="ECO:0000256" key="2">
    <source>
        <dbReference type="ARBA" id="ARBA00023015"/>
    </source>
</evidence>